<comment type="caution">
    <text evidence="1">The sequence shown here is derived from an EMBL/GenBank/DDBJ whole genome shotgun (WGS) entry which is preliminary data.</text>
</comment>
<dbReference type="EMBL" id="CM044702">
    <property type="protein sequence ID" value="KAI5677895.1"/>
    <property type="molecule type" value="Genomic_DNA"/>
</dbReference>
<gene>
    <name evidence="1" type="ORF">M9H77_08845</name>
</gene>
<name>A0ACC0BZ35_CATRO</name>
<proteinExistence type="predicted"/>
<evidence type="ECO:0000313" key="2">
    <source>
        <dbReference type="Proteomes" id="UP001060085"/>
    </source>
</evidence>
<organism evidence="1 2">
    <name type="scientific">Catharanthus roseus</name>
    <name type="common">Madagascar periwinkle</name>
    <name type="synonym">Vinca rosea</name>
    <dbReference type="NCBI Taxonomy" id="4058"/>
    <lineage>
        <taxon>Eukaryota</taxon>
        <taxon>Viridiplantae</taxon>
        <taxon>Streptophyta</taxon>
        <taxon>Embryophyta</taxon>
        <taxon>Tracheophyta</taxon>
        <taxon>Spermatophyta</taxon>
        <taxon>Magnoliopsida</taxon>
        <taxon>eudicotyledons</taxon>
        <taxon>Gunneridae</taxon>
        <taxon>Pentapetalae</taxon>
        <taxon>asterids</taxon>
        <taxon>lamiids</taxon>
        <taxon>Gentianales</taxon>
        <taxon>Apocynaceae</taxon>
        <taxon>Rauvolfioideae</taxon>
        <taxon>Vinceae</taxon>
        <taxon>Catharanthinae</taxon>
        <taxon>Catharanthus</taxon>
    </lineage>
</organism>
<sequence>MHRSDVPYSVRGLHYTWLLLHTRASSDGVDDSDSGEWIHLKRAVGRVGCGLIGVRGYRIMLCGGVRPPSGESRGAQHRGLTQDGQRYNKLLNLVSRSTQIPYLTAVDLVAGLGVS</sequence>
<protein>
    <submittedName>
        <fullName evidence="1">Uncharacterized protein</fullName>
    </submittedName>
</protein>
<dbReference type="Proteomes" id="UP001060085">
    <property type="component" value="Linkage Group LG02"/>
</dbReference>
<evidence type="ECO:0000313" key="1">
    <source>
        <dbReference type="EMBL" id="KAI5677895.1"/>
    </source>
</evidence>
<reference evidence="2" key="1">
    <citation type="journal article" date="2023" name="Nat. Plants">
        <title>Single-cell RNA sequencing provides a high-resolution roadmap for understanding the multicellular compartmentation of specialized metabolism.</title>
        <authorList>
            <person name="Sun S."/>
            <person name="Shen X."/>
            <person name="Li Y."/>
            <person name="Li Y."/>
            <person name="Wang S."/>
            <person name="Li R."/>
            <person name="Zhang H."/>
            <person name="Shen G."/>
            <person name="Guo B."/>
            <person name="Wei J."/>
            <person name="Xu J."/>
            <person name="St-Pierre B."/>
            <person name="Chen S."/>
            <person name="Sun C."/>
        </authorList>
    </citation>
    <scope>NUCLEOTIDE SEQUENCE [LARGE SCALE GENOMIC DNA]</scope>
</reference>
<accession>A0ACC0BZ35</accession>
<keyword evidence="2" id="KW-1185">Reference proteome</keyword>